<feature type="transmembrane region" description="Helical" evidence="8">
    <location>
        <begin position="70"/>
        <end position="91"/>
    </location>
</feature>
<keyword evidence="5 8" id="KW-0812">Transmembrane</keyword>
<comment type="subcellular location">
    <subcellularLocation>
        <location evidence="1 8">Cell membrane</location>
        <topology evidence="1 8">Multi-pass membrane protein</topology>
    </subcellularLocation>
</comment>
<comment type="similarity">
    <text evidence="2">Belongs to the binding-protein-dependent transport system permease family. CysTW subfamily.</text>
</comment>
<reference evidence="10" key="1">
    <citation type="submission" date="2022-06" db="EMBL/GenBank/DDBJ databases">
        <title>Ornithinimicrobium JY.X270.</title>
        <authorList>
            <person name="Huang Y."/>
        </authorList>
    </citation>
    <scope>NUCLEOTIDE SEQUENCE</scope>
    <source>
        <strain evidence="10">JY.X270</strain>
    </source>
</reference>
<dbReference type="CDD" id="cd06261">
    <property type="entry name" value="TM_PBP2"/>
    <property type="match status" value="1"/>
</dbReference>
<evidence type="ECO:0000256" key="6">
    <source>
        <dbReference type="ARBA" id="ARBA00022989"/>
    </source>
</evidence>
<evidence type="ECO:0000256" key="2">
    <source>
        <dbReference type="ARBA" id="ARBA00007069"/>
    </source>
</evidence>
<evidence type="ECO:0000256" key="3">
    <source>
        <dbReference type="ARBA" id="ARBA00022448"/>
    </source>
</evidence>
<feature type="transmembrane region" description="Helical" evidence="8">
    <location>
        <begin position="122"/>
        <end position="141"/>
    </location>
</feature>
<dbReference type="EMBL" id="CP099490">
    <property type="protein sequence ID" value="USQ77831.1"/>
    <property type="molecule type" value="Genomic_DNA"/>
</dbReference>
<evidence type="ECO:0000256" key="7">
    <source>
        <dbReference type="ARBA" id="ARBA00023136"/>
    </source>
</evidence>
<dbReference type="SUPFAM" id="SSF161098">
    <property type="entry name" value="MetI-like"/>
    <property type="match status" value="1"/>
</dbReference>
<dbReference type="InterPro" id="IPR000515">
    <property type="entry name" value="MetI-like"/>
</dbReference>
<evidence type="ECO:0000256" key="5">
    <source>
        <dbReference type="ARBA" id="ARBA00022692"/>
    </source>
</evidence>
<feature type="domain" description="ABC transmembrane type-1" evidence="9">
    <location>
        <begin position="66"/>
        <end position="272"/>
    </location>
</feature>
<evidence type="ECO:0000256" key="4">
    <source>
        <dbReference type="ARBA" id="ARBA00022475"/>
    </source>
</evidence>
<keyword evidence="6 8" id="KW-1133">Transmembrane helix</keyword>
<proteinExistence type="inferred from homology"/>
<dbReference type="Pfam" id="PF00528">
    <property type="entry name" value="BPD_transp_1"/>
    <property type="match status" value="1"/>
</dbReference>
<evidence type="ECO:0000313" key="11">
    <source>
        <dbReference type="Proteomes" id="UP001056535"/>
    </source>
</evidence>
<name>A0ABY4YM12_9MICO</name>
<feature type="transmembrane region" description="Helical" evidence="8">
    <location>
        <begin position="12"/>
        <end position="35"/>
    </location>
</feature>
<dbReference type="RefSeq" id="WP_252623530.1">
    <property type="nucleotide sequence ID" value="NZ_CP099490.1"/>
</dbReference>
<keyword evidence="3 8" id="KW-0813">Transport</keyword>
<dbReference type="PANTHER" id="PTHR42929">
    <property type="entry name" value="INNER MEMBRANE ABC TRANSPORTER PERMEASE PROTEIN YDCU-RELATED-RELATED"/>
    <property type="match status" value="1"/>
</dbReference>
<dbReference type="PROSITE" id="PS50928">
    <property type="entry name" value="ABC_TM1"/>
    <property type="match status" value="1"/>
</dbReference>
<accession>A0ABY4YM12</accession>
<evidence type="ECO:0000256" key="1">
    <source>
        <dbReference type="ARBA" id="ARBA00004651"/>
    </source>
</evidence>
<sequence length="288" mass="30320">MNLSPRSTRLLAAIPILVVGLGLLVPLAFFLRFAFAESAGAGVPTSGFTLSNFGELFTRDYYRDTLTRTFAIGIGSTLFTLVLGLAVAQLIVSVGPRLKAALIIMTVFPMFVGTVVRAVGWLALFGYDGVLNALLLGAGLIDTPMMVLKTPAAVAVAITSVELPIMVLTLYSGLQLIGTETTLAAQSLGAKPIRAFIEVTLPQMGPALVTGGSLVLVDSVNAYATPVLVGGSQVPMIAPEIYDSVTRTNDWALAGAFAGVTMVISLALIGIYSAIMLRSQRRWREVAQ</sequence>
<dbReference type="PANTHER" id="PTHR42929:SF5">
    <property type="entry name" value="ABC TRANSPORTER PERMEASE PROTEIN"/>
    <property type="match status" value="1"/>
</dbReference>
<evidence type="ECO:0000256" key="8">
    <source>
        <dbReference type="RuleBase" id="RU363032"/>
    </source>
</evidence>
<dbReference type="InterPro" id="IPR035906">
    <property type="entry name" value="MetI-like_sf"/>
</dbReference>
<evidence type="ECO:0000259" key="9">
    <source>
        <dbReference type="PROSITE" id="PS50928"/>
    </source>
</evidence>
<keyword evidence="11" id="KW-1185">Reference proteome</keyword>
<protein>
    <submittedName>
        <fullName evidence="10">ABC transporter permease</fullName>
    </submittedName>
</protein>
<keyword evidence="7 8" id="KW-0472">Membrane</keyword>
<dbReference type="Gene3D" id="1.10.3720.10">
    <property type="entry name" value="MetI-like"/>
    <property type="match status" value="1"/>
</dbReference>
<gene>
    <name evidence="10" type="ORF">NF557_08065</name>
</gene>
<keyword evidence="4" id="KW-1003">Cell membrane</keyword>
<evidence type="ECO:0000313" key="10">
    <source>
        <dbReference type="EMBL" id="USQ77831.1"/>
    </source>
</evidence>
<feature type="transmembrane region" description="Helical" evidence="8">
    <location>
        <begin position="98"/>
        <end position="116"/>
    </location>
</feature>
<feature type="transmembrane region" description="Helical" evidence="8">
    <location>
        <begin position="251"/>
        <end position="275"/>
    </location>
</feature>
<feature type="transmembrane region" description="Helical" evidence="8">
    <location>
        <begin position="153"/>
        <end position="174"/>
    </location>
</feature>
<organism evidence="10 11">
    <name type="scientific">Ornithinimicrobium cryptoxanthini</name>
    <dbReference type="NCBI Taxonomy" id="2934161"/>
    <lineage>
        <taxon>Bacteria</taxon>
        <taxon>Bacillati</taxon>
        <taxon>Actinomycetota</taxon>
        <taxon>Actinomycetes</taxon>
        <taxon>Micrococcales</taxon>
        <taxon>Ornithinimicrobiaceae</taxon>
        <taxon>Ornithinimicrobium</taxon>
    </lineage>
</organism>
<dbReference type="Proteomes" id="UP001056535">
    <property type="component" value="Chromosome"/>
</dbReference>